<dbReference type="InterPro" id="IPR014722">
    <property type="entry name" value="Rib_uL2_dom2"/>
</dbReference>
<dbReference type="GO" id="GO:1990904">
    <property type="term" value="C:ribonucleoprotein complex"/>
    <property type="evidence" value="ECO:0007669"/>
    <property type="project" value="UniProtKB-KW"/>
</dbReference>
<organism evidence="3 4">
    <name type="scientific">Paramaledivibacter caminithermalis (strain DSM 15212 / CIP 107654 / DViRD3)</name>
    <name type="common">Clostridium caminithermale</name>
    <dbReference type="NCBI Taxonomy" id="1121301"/>
    <lineage>
        <taxon>Bacteria</taxon>
        <taxon>Bacillati</taxon>
        <taxon>Bacillota</taxon>
        <taxon>Clostridia</taxon>
        <taxon>Peptostreptococcales</taxon>
        <taxon>Caminicellaceae</taxon>
        <taxon>Paramaledivibacter</taxon>
    </lineage>
</organism>
<keyword evidence="1" id="KW-0689">Ribosomal protein</keyword>
<evidence type="ECO:0000256" key="1">
    <source>
        <dbReference type="ARBA" id="ARBA00022980"/>
    </source>
</evidence>
<dbReference type="InterPro" id="IPR041985">
    <property type="entry name" value="Ribosomal_eL14_KOW"/>
</dbReference>
<evidence type="ECO:0008006" key="5">
    <source>
        <dbReference type="Google" id="ProtNLM"/>
    </source>
</evidence>
<name>A0A1M6RT76_PARC5</name>
<dbReference type="InterPro" id="IPR008991">
    <property type="entry name" value="Translation_prot_SH3-like_sf"/>
</dbReference>
<evidence type="ECO:0000256" key="2">
    <source>
        <dbReference type="ARBA" id="ARBA00023274"/>
    </source>
</evidence>
<dbReference type="CDD" id="cd06088">
    <property type="entry name" value="KOW_RPL14"/>
    <property type="match status" value="1"/>
</dbReference>
<dbReference type="Gene3D" id="2.30.30.30">
    <property type="match status" value="1"/>
</dbReference>
<dbReference type="GO" id="GO:0005840">
    <property type="term" value="C:ribosome"/>
    <property type="evidence" value="ECO:0007669"/>
    <property type="project" value="UniProtKB-KW"/>
</dbReference>
<dbReference type="RefSeq" id="WP_073151977.1">
    <property type="nucleotide sequence ID" value="NZ_FRAG01000050.1"/>
</dbReference>
<dbReference type="SUPFAM" id="SSF50104">
    <property type="entry name" value="Translation proteins SH3-like domain"/>
    <property type="match status" value="1"/>
</dbReference>
<dbReference type="EMBL" id="FRAG01000050">
    <property type="protein sequence ID" value="SHK35636.1"/>
    <property type="molecule type" value="Genomic_DNA"/>
</dbReference>
<dbReference type="Proteomes" id="UP000184465">
    <property type="component" value="Unassembled WGS sequence"/>
</dbReference>
<proteinExistence type="predicted"/>
<keyword evidence="2" id="KW-0687">Ribonucleoprotein</keyword>
<reference evidence="3 4" key="1">
    <citation type="submission" date="2016-11" db="EMBL/GenBank/DDBJ databases">
        <authorList>
            <person name="Jaros S."/>
            <person name="Januszkiewicz K."/>
            <person name="Wedrychowicz H."/>
        </authorList>
    </citation>
    <scope>NUCLEOTIDE SEQUENCE [LARGE SCALE GENOMIC DNA]</scope>
    <source>
        <strain evidence="3 4">DSM 15212</strain>
    </source>
</reference>
<accession>A0A1M6RT76</accession>
<dbReference type="AlphaFoldDB" id="A0A1M6RT76"/>
<gene>
    <name evidence="3" type="ORF">SAMN02745912_03067</name>
</gene>
<sequence>MQSTREVSIGQLVKSKAGRDKDRVFIIIEIIDELYVLIADGDLRKVEKPKKKKIKHLSKYNIVSKEIQNRHSGHQKISNLMLRREIEKLGLHKPQI</sequence>
<evidence type="ECO:0000313" key="3">
    <source>
        <dbReference type="EMBL" id="SHK35636.1"/>
    </source>
</evidence>
<keyword evidence="4" id="KW-1185">Reference proteome</keyword>
<dbReference type="STRING" id="1121301.SAMN02745912_03067"/>
<protein>
    <recommendedName>
        <fullName evidence="5">Ribosomal protein L14E/L6E/L27E</fullName>
    </recommendedName>
</protein>
<dbReference type="OrthoDB" id="1683515at2"/>
<evidence type="ECO:0000313" key="4">
    <source>
        <dbReference type="Proteomes" id="UP000184465"/>
    </source>
</evidence>